<dbReference type="PANTHER" id="PTHR13789">
    <property type="entry name" value="MONOOXYGENASE"/>
    <property type="match status" value="1"/>
</dbReference>
<dbReference type="GO" id="GO:0004497">
    <property type="term" value="F:monooxygenase activity"/>
    <property type="evidence" value="ECO:0007669"/>
    <property type="project" value="UniProtKB-KW"/>
</dbReference>
<evidence type="ECO:0000256" key="2">
    <source>
        <dbReference type="ARBA" id="ARBA00022630"/>
    </source>
</evidence>
<keyword evidence="5" id="KW-0503">Monooxygenase</keyword>
<name>A0AAD6HS46_9EURO</name>
<evidence type="ECO:0000256" key="1">
    <source>
        <dbReference type="ARBA" id="ARBA00007992"/>
    </source>
</evidence>
<dbReference type="GO" id="GO:0071949">
    <property type="term" value="F:FAD binding"/>
    <property type="evidence" value="ECO:0007669"/>
    <property type="project" value="InterPro"/>
</dbReference>
<evidence type="ECO:0000256" key="5">
    <source>
        <dbReference type="ARBA" id="ARBA00023033"/>
    </source>
</evidence>
<dbReference type="Pfam" id="PF13450">
    <property type="entry name" value="NAD_binding_8"/>
    <property type="match status" value="1"/>
</dbReference>
<dbReference type="EMBL" id="JAQJAN010000003">
    <property type="protein sequence ID" value="KAJ5733458.1"/>
    <property type="molecule type" value="Genomic_DNA"/>
</dbReference>
<dbReference type="Gene3D" id="3.50.50.60">
    <property type="entry name" value="FAD/NAD(P)-binding domain"/>
    <property type="match status" value="1"/>
</dbReference>
<dbReference type="PANTHER" id="PTHR13789:SF187">
    <property type="entry name" value="MONOOXYGENASE"/>
    <property type="match status" value="1"/>
</dbReference>
<proteinExistence type="inferred from homology"/>
<protein>
    <recommendedName>
        <fullName evidence="6">FAD-binding domain-containing protein</fullName>
    </recommendedName>
</protein>
<dbReference type="Pfam" id="PF01494">
    <property type="entry name" value="FAD_binding_3"/>
    <property type="match status" value="1"/>
</dbReference>
<sequence length="429" mass="48123">MSDSQLFSNNVAKSTGIKVVVVGAGFGGLTAAIECHRQGHTVEIYESFPELKSLGDIISFGPNAGRIFRRWSDGLIAERLRPLSINLETYGFKIHKWTGELVYTQPPHKYDPEAPVFNGHRGELHTVVFKYAKDDLGIPIHLGQKVTEYFEDENEAGIILECGSKITADLVIGADGVRSKARELVLGYVDKPKSSGYGIFRAWFSNEDMIRDPRTKHFCENGDTFNGWIGPDVHFLFSTIKNGQDCCWVMTHKDEADIEESWQLPGKLEDVYKVIEGWDPIVKAIVEKTPSLVDWKLVYRDPLPRWVSGHGRIALLGDSAHPFLPTSAQGATQAMEDGVVLAVCLKEGGKGNVPDALQAYQDIRYERVKAVQKTGETTRDMWHKADWDEVARNPSSIQLPREDWIFRFDAESNAKEKFGSVLQKVQEVN</sequence>
<evidence type="ECO:0000259" key="6">
    <source>
        <dbReference type="Pfam" id="PF01494"/>
    </source>
</evidence>
<dbReference type="InterPro" id="IPR002938">
    <property type="entry name" value="FAD-bd"/>
</dbReference>
<evidence type="ECO:0000256" key="3">
    <source>
        <dbReference type="ARBA" id="ARBA00022827"/>
    </source>
</evidence>
<dbReference type="Proteomes" id="UP001215712">
    <property type="component" value="Unassembled WGS sequence"/>
</dbReference>
<dbReference type="InterPro" id="IPR050493">
    <property type="entry name" value="FAD-dep_Monooxygenase_BioMet"/>
</dbReference>
<comment type="similarity">
    <text evidence="1">Belongs to the paxM FAD-dependent monooxygenase family.</text>
</comment>
<evidence type="ECO:0000313" key="8">
    <source>
        <dbReference type="Proteomes" id="UP001215712"/>
    </source>
</evidence>
<evidence type="ECO:0000256" key="4">
    <source>
        <dbReference type="ARBA" id="ARBA00023002"/>
    </source>
</evidence>
<gene>
    <name evidence="7" type="ORF">N7493_002244</name>
</gene>
<dbReference type="InterPro" id="IPR036188">
    <property type="entry name" value="FAD/NAD-bd_sf"/>
</dbReference>
<dbReference type="SUPFAM" id="SSF54373">
    <property type="entry name" value="FAD-linked reductases, C-terminal domain"/>
    <property type="match status" value="1"/>
</dbReference>
<keyword evidence="3" id="KW-0274">FAD</keyword>
<dbReference type="AlphaFoldDB" id="A0AAD6HS46"/>
<keyword evidence="4" id="KW-0560">Oxidoreductase</keyword>
<dbReference type="FunFam" id="3.50.50.60:FF:000331">
    <property type="entry name" value="FAD/NAD(P)-binding domain-containing protein"/>
    <property type="match status" value="1"/>
</dbReference>
<reference evidence="7" key="2">
    <citation type="submission" date="2023-01" db="EMBL/GenBank/DDBJ databases">
        <authorList>
            <person name="Petersen C."/>
        </authorList>
    </citation>
    <scope>NUCLEOTIDE SEQUENCE</scope>
    <source>
        <strain evidence="7">IBT 17514</strain>
    </source>
</reference>
<comment type="caution">
    <text evidence="7">The sequence shown here is derived from an EMBL/GenBank/DDBJ whole genome shotgun (WGS) entry which is preliminary data.</text>
</comment>
<reference evidence="7" key="1">
    <citation type="journal article" date="2023" name="IMA Fungus">
        <title>Comparative genomic study of the Penicillium genus elucidates a diverse pangenome and 15 lateral gene transfer events.</title>
        <authorList>
            <person name="Petersen C."/>
            <person name="Sorensen T."/>
            <person name="Nielsen M.R."/>
            <person name="Sondergaard T.E."/>
            <person name="Sorensen J.L."/>
            <person name="Fitzpatrick D.A."/>
            <person name="Frisvad J.C."/>
            <person name="Nielsen K.L."/>
        </authorList>
    </citation>
    <scope>NUCLEOTIDE SEQUENCE</scope>
    <source>
        <strain evidence="7">IBT 17514</strain>
    </source>
</reference>
<organism evidence="7 8">
    <name type="scientific">Penicillium malachiteum</name>
    <dbReference type="NCBI Taxonomy" id="1324776"/>
    <lineage>
        <taxon>Eukaryota</taxon>
        <taxon>Fungi</taxon>
        <taxon>Dikarya</taxon>
        <taxon>Ascomycota</taxon>
        <taxon>Pezizomycotina</taxon>
        <taxon>Eurotiomycetes</taxon>
        <taxon>Eurotiomycetidae</taxon>
        <taxon>Eurotiales</taxon>
        <taxon>Aspergillaceae</taxon>
        <taxon>Penicillium</taxon>
    </lineage>
</organism>
<dbReference type="PRINTS" id="PR00420">
    <property type="entry name" value="RNGMNOXGNASE"/>
</dbReference>
<evidence type="ECO:0000313" key="7">
    <source>
        <dbReference type="EMBL" id="KAJ5733458.1"/>
    </source>
</evidence>
<accession>A0AAD6HS46</accession>
<keyword evidence="8" id="KW-1185">Reference proteome</keyword>
<keyword evidence="2" id="KW-0285">Flavoprotein</keyword>
<feature type="domain" description="FAD-binding" evidence="6">
    <location>
        <begin position="163"/>
        <end position="371"/>
    </location>
</feature>
<dbReference type="SUPFAM" id="SSF51905">
    <property type="entry name" value="FAD/NAD(P)-binding domain"/>
    <property type="match status" value="1"/>
</dbReference>